<protein>
    <submittedName>
        <fullName evidence="4">2Fe-2S iron-sulfur cluster binding domain-containing protein</fullName>
    </submittedName>
</protein>
<keyword evidence="1" id="KW-0479">Metal-binding</keyword>
<keyword evidence="5" id="KW-1185">Reference proteome</keyword>
<dbReference type="Pfam" id="PF00111">
    <property type="entry name" value="Fer2"/>
    <property type="match status" value="1"/>
</dbReference>
<dbReference type="PANTHER" id="PTHR47354:SF5">
    <property type="entry name" value="PROTEIN RFBI"/>
    <property type="match status" value="1"/>
</dbReference>
<feature type="domain" description="FAD-binding FR-type" evidence="3">
    <location>
        <begin position="113"/>
        <end position="212"/>
    </location>
</feature>
<dbReference type="InterPro" id="IPR001041">
    <property type="entry name" value="2Fe-2S_ferredoxin-type"/>
</dbReference>
<dbReference type="PROSITE" id="PS00197">
    <property type="entry name" value="2FE2S_FER_1"/>
    <property type="match status" value="1"/>
</dbReference>
<comment type="caution">
    <text evidence="4">The sequence shown here is derived from an EMBL/GenBank/DDBJ whole genome shotgun (WGS) entry which is preliminary data.</text>
</comment>
<dbReference type="Pfam" id="PF00970">
    <property type="entry name" value="FAD_binding_6"/>
    <property type="match status" value="1"/>
</dbReference>
<evidence type="ECO:0000313" key="4">
    <source>
        <dbReference type="EMBL" id="MBV2133344.1"/>
    </source>
</evidence>
<dbReference type="RefSeq" id="WP_217681796.1">
    <property type="nucleotide sequence ID" value="NZ_JAHRGL010000025.1"/>
</dbReference>
<keyword evidence="1" id="KW-0408">Iron</keyword>
<dbReference type="PROSITE" id="PS51384">
    <property type="entry name" value="FAD_FR"/>
    <property type="match status" value="1"/>
</dbReference>
<dbReference type="PANTHER" id="PTHR47354">
    <property type="entry name" value="NADH OXIDOREDUCTASE HCR"/>
    <property type="match status" value="1"/>
</dbReference>
<accession>A0ABS6MX16</accession>
<gene>
    <name evidence="4" type="ORF">KRX52_11110</name>
</gene>
<keyword evidence="1" id="KW-0411">Iron-sulfur</keyword>
<name>A0ABS6MX16_9GAMM</name>
<proteinExistence type="predicted"/>
<dbReference type="CDD" id="cd06213">
    <property type="entry name" value="oxygenase_e_transfer_subunit"/>
    <property type="match status" value="1"/>
</dbReference>
<evidence type="ECO:0000313" key="5">
    <source>
        <dbReference type="Proteomes" id="UP000813068"/>
    </source>
</evidence>
<dbReference type="InterPro" id="IPR017927">
    <property type="entry name" value="FAD-bd_FR_type"/>
</dbReference>
<sequence length="349" mass="38420">MNFYGKILGLLRRPQESRVSVKGQDVEFDVPRGTTILESALHNGIAFPHDCKVGTCGACKYKLVSGKISELASSAMGLSGDFYQSGYRLGCQSVPKGDLVIELDKELGLAIVPKETRALISGQKSLAHDVIELTVVTDKKILFCPGQYADIENSELSTVRSYSFSSPHQDKGFLSFHVRHVPGGVFSGWLFGDDRTGATLTLRGPYGQFGLHESEAAMICVAGGTGLAPIKCILQSMTGAQRERDVFLFFGARQQRDLYCLDAIQALQREWGGRFELIPVLSEEPATSSWNGRRGMVTEHFQEFLQGQMCEGYLCGPPPMVDAAESELVRLGVAREYIYADRFYNRPPV</sequence>
<dbReference type="InterPro" id="IPR006058">
    <property type="entry name" value="2Fe2S_fd_BS"/>
</dbReference>
<evidence type="ECO:0000256" key="1">
    <source>
        <dbReference type="ARBA" id="ARBA00023014"/>
    </source>
</evidence>
<evidence type="ECO:0000259" key="2">
    <source>
        <dbReference type="PROSITE" id="PS51085"/>
    </source>
</evidence>
<dbReference type="CDD" id="cd00207">
    <property type="entry name" value="fer2"/>
    <property type="match status" value="1"/>
</dbReference>
<dbReference type="InterPro" id="IPR008333">
    <property type="entry name" value="Cbr1-like_FAD-bd_dom"/>
</dbReference>
<dbReference type="EMBL" id="JAHRGL010000025">
    <property type="protein sequence ID" value="MBV2133344.1"/>
    <property type="molecule type" value="Genomic_DNA"/>
</dbReference>
<dbReference type="InterPro" id="IPR001433">
    <property type="entry name" value="OxRdtase_FAD/NAD-bd"/>
</dbReference>
<dbReference type="InterPro" id="IPR050415">
    <property type="entry name" value="MRET"/>
</dbReference>
<dbReference type="Pfam" id="PF00175">
    <property type="entry name" value="NAD_binding_1"/>
    <property type="match status" value="1"/>
</dbReference>
<dbReference type="Proteomes" id="UP000813068">
    <property type="component" value="Unassembled WGS sequence"/>
</dbReference>
<organism evidence="4 5">
    <name type="scientific">Geopseudomonas aromaticivorans</name>
    <dbReference type="NCBI Taxonomy" id="2849492"/>
    <lineage>
        <taxon>Bacteria</taxon>
        <taxon>Pseudomonadati</taxon>
        <taxon>Pseudomonadota</taxon>
        <taxon>Gammaproteobacteria</taxon>
        <taxon>Pseudomonadales</taxon>
        <taxon>Pseudomonadaceae</taxon>
        <taxon>Geopseudomonas</taxon>
    </lineage>
</organism>
<dbReference type="PROSITE" id="PS51085">
    <property type="entry name" value="2FE2S_FER_2"/>
    <property type="match status" value="1"/>
</dbReference>
<evidence type="ECO:0000259" key="3">
    <source>
        <dbReference type="PROSITE" id="PS51384"/>
    </source>
</evidence>
<feature type="domain" description="2Fe-2S ferredoxin-type" evidence="2">
    <location>
        <begin position="17"/>
        <end position="107"/>
    </location>
</feature>
<reference evidence="4 5" key="1">
    <citation type="submission" date="2021-06" db="EMBL/GenBank/DDBJ databases">
        <title>Differences between aerobic and microaerobic xylene degrading microbial communities.</title>
        <authorList>
            <person name="Banerjee S."/>
            <person name="Tancsics A."/>
        </authorList>
    </citation>
    <scope>NUCLEOTIDE SEQUENCE [LARGE SCALE GENOMIC DNA]</scope>
    <source>
        <strain evidence="4 5">MAP12</strain>
    </source>
</reference>